<organism evidence="2 3">
    <name type="scientific">Candolleomyces eurysporus</name>
    <dbReference type="NCBI Taxonomy" id="2828524"/>
    <lineage>
        <taxon>Eukaryota</taxon>
        <taxon>Fungi</taxon>
        <taxon>Dikarya</taxon>
        <taxon>Basidiomycota</taxon>
        <taxon>Agaricomycotina</taxon>
        <taxon>Agaricomycetes</taxon>
        <taxon>Agaricomycetidae</taxon>
        <taxon>Agaricales</taxon>
        <taxon>Agaricineae</taxon>
        <taxon>Psathyrellaceae</taxon>
        <taxon>Candolleomyces</taxon>
    </lineage>
</organism>
<evidence type="ECO:0000259" key="1">
    <source>
        <dbReference type="PROSITE" id="PS50994"/>
    </source>
</evidence>
<evidence type="ECO:0000313" key="2">
    <source>
        <dbReference type="EMBL" id="KAJ2923158.1"/>
    </source>
</evidence>
<dbReference type="PANTHER" id="PTHR46177:SF1">
    <property type="entry name" value="INTEGRASE CATALYTIC DOMAIN-CONTAINING PROTEIN"/>
    <property type="match status" value="1"/>
</dbReference>
<feature type="domain" description="Integrase catalytic" evidence="1">
    <location>
        <begin position="152"/>
        <end position="340"/>
    </location>
</feature>
<dbReference type="GO" id="GO:0015074">
    <property type="term" value="P:DNA integration"/>
    <property type="evidence" value="ECO:0007669"/>
    <property type="project" value="InterPro"/>
</dbReference>
<dbReference type="Proteomes" id="UP001140091">
    <property type="component" value="Unassembled WGS sequence"/>
</dbReference>
<dbReference type="OrthoDB" id="5392716at2759"/>
<dbReference type="EMBL" id="JANBPK010001402">
    <property type="protein sequence ID" value="KAJ2923158.1"/>
    <property type="molecule type" value="Genomic_DNA"/>
</dbReference>
<proteinExistence type="predicted"/>
<evidence type="ECO:0000313" key="3">
    <source>
        <dbReference type="Proteomes" id="UP001140091"/>
    </source>
</evidence>
<feature type="non-terminal residue" evidence="2">
    <location>
        <position position="424"/>
    </location>
</feature>
<sequence>MLSTSVTANNKTGRNHVDSHKLLIETIPDLPDRLQKYVNEGIRQKDIPEHIKRDCDGQIISLSSVKKMMKRFEIKTVKRSGLSDLEKGVAILKLVEHDPLGRYGCRLVQEKLRLQSTHVSRNFTMTFLKAENPDAVVRRHPATRKQHKHGIYSSGPNEEWCFDGHEKILISMRIAVYGIIDKFSRMELALYAVPDARNSDVPVAVYLRTVKEQGGIPLSTTSDKGSELGKLISLVQQLRKSYQPYISEEDVPSHSAVKSPQNITRERGWHPIWEKELANVLHFYRTGQFDAGYFPNDDFHMSLSWWLWASIVQQKLNELRIENQVHTIRHQPKILLPSDARRIDLYRDPGRYNGEDKLIPVPAEDIDRLLADMDDPLLFQFGNDEAVGLFRDLHHAIGSPKFVAIDSWAIFRDMIDLHMRRLSA</sequence>
<dbReference type="InterPro" id="IPR058913">
    <property type="entry name" value="Integrase_dom_put"/>
</dbReference>
<protein>
    <recommendedName>
        <fullName evidence="1">Integrase catalytic domain-containing protein</fullName>
    </recommendedName>
</protein>
<dbReference type="Pfam" id="PF24764">
    <property type="entry name" value="rva_4"/>
    <property type="match status" value="1"/>
</dbReference>
<comment type="caution">
    <text evidence="2">The sequence shown here is derived from an EMBL/GenBank/DDBJ whole genome shotgun (WGS) entry which is preliminary data.</text>
</comment>
<dbReference type="InterPro" id="IPR001584">
    <property type="entry name" value="Integrase_cat-core"/>
</dbReference>
<gene>
    <name evidence="2" type="ORF">H1R20_g13935</name>
</gene>
<dbReference type="PANTHER" id="PTHR46177">
    <property type="entry name" value="INTEGRASE CATALYTIC DOMAIN-CONTAINING PROTEIN"/>
    <property type="match status" value="1"/>
</dbReference>
<dbReference type="AlphaFoldDB" id="A0A9W8J009"/>
<keyword evidence="3" id="KW-1185">Reference proteome</keyword>
<accession>A0A9W8J009</accession>
<reference evidence="2" key="1">
    <citation type="submission" date="2022-06" db="EMBL/GenBank/DDBJ databases">
        <title>Genome Sequence of Candolleomyces eurysporus.</title>
        <authorList>
            <person name="Buettner E."/>
        </authorList>
    </citation>
    <scope>NUCLEOTIDE SEQUENCE</scope>
    <source>
        <strain evidence="2">VTCC 930004</strain>
    </source>
</reference>
<name>A0A9W8J009_9AGAR</name>
<dbReference type="PROSITE" id="PS50994">
    <property type="entry name" value="INTEGRASE"/>
    <property type="match status" value="1"/>
</dbReference>